<accession>A0ABQ4WW35</accession>
<proteinExistence type="predicted"/>
<reference evidence="2" key="1">
    <citation type="journal article" date="2022" name="Int. J. Mol. Sci.">
        <title>Draft Genome of Tanacetum Coccineum: Genomic Comparison of Closely Related Tanacetum-Family Plants.</title>
        <authorList>
            <person name="Yamashiro T."/>
            <person name="Shiraishi A."/>
            <person name="Nakayama K."/>
            <person name="Satake H."/>
        </authorList>
    </citation>
    <scope>NUCLEOTIDE SEQUENCE</scope>
</reference>
<dbReference type="Proteomes" id="UP001151760">
    <property type="component" value="Unassembled WGS sequence"/>
</dbReference>
<feature type="compositionally biased region" description="Polar residues" evidence="1">
    <location>
        <begin position="250"/>
        <end position="269"/>
    </location>
</feature>
<feature type="compositionally biased region" description="Basic and acidic residues" evidence="1">
    <location>
        <begin position="273"/>
        <end position="285"/>
    </location>
</feature>
<dbReference type="EMBL" id="BQNB010008967">
    <property type="protein sequence ID" value="GJS56881.1"/>
    <property type="molecule type" value="Genomic_DNA"/>
</dbReference>
<protein>
    <submittedName>
        <fullName evidence="2">Uncharacterized protein</fullName>
    </submittedName>
</protein>
<feature type="compositionally biased region" description="Pro residues" evidence="1">
    <location>
        <begin position="213"/>
        <end position="225"/>
    </location>
</feature>
<evidence type="ECO:0000313" key="3">
    <source>
        <dbReference type="Proteomes" id="UP001151760"/>
    </source>
</evidence>
<feature type="compositionally biased region" description="Polar residues" evidence="1">
    <location>
        <begin position="189"/>
        <end position="203"/>
    </location>
</feature>
<evidence type="ECO:0000313" key="2">
    <source>
        <dbReference type="EMBL" id="GJS56881.1"/>
    </source>
</evidence>
<keyword evidence="3" id="KW-1185">Reference proteome</keyword>
<comment type="caution">
    <text evidence="2">The sequence shown here is derived from an EMBL/GenBank/DDBJ whole genome shotgun (WGS) entry which is preliminary data.</text>
</comment>
<reference evidence="2" key="2">
    <citation type="submission" date="2022-01" db="EMBL/GenBank/DDBJ databases">
        <authorList>
            <person name="Yamashiro T."/>
            <person name="Shiraishi A."/>
            <person name="Satake H."/>
            <person name="Nakayama K."/>
        </authorList>
    </citation>
    <scope>NUCLEOTIDE SEQUENCE</scope>
</reference>
<evidence type="ECO:0000256" key="1">
    <source>
        <dbReference type="SAM" id="MobiDB-lite"/>
    </source>
</evidence>
<name>A0ABQ4WW35_9ASTR</name>
<feature type="region of interest" description="Disordered" evidence="1">
    <location>
        <begin position="168"/>
        <end position="299"/>
    </location>
</feature>
<organism evidence="2 3">
    <name type="scientific">Tanacetum coccineum</name>
    <dbReference type="NCBI Taxonomy" id="301880"/>
    <lineage>
        <taxon>Eukaryota</taxon>
        <taxon>Viridiplantae</taxon>
        <taxon>Streptophyta</taxon>
        <taxon>Embryophyta</taxon>
        <taxon>Tracheophyta</taxon>
        <taxon>Spermatophyta</taxon>
        <taxon>Magnoliopsida</taxon>
        <taxon>eudicotyledons</taxon>
        <taxon>Gunneridae</taxon>
        <taxon>Pentapetalae</taxon>
        <taxon>asterids</taxon>
        <taxon>campanulids</taxon>
        <taxon>Asterales</taxon>
        <taxon>Asteraceae</taxon>
        <taxon>Asteroideae</taxon>
        <taxon>Anthemideae</taxon>
        <taxon>Anthemidinae</taxon>
        <taxon>Tanacetum</taxon>
    </lineage>
</organism>
<gene>
    <name evidence="2" type="ORF">Tco_0651665</name>
</gene>
<sequence length="384" mass="43181">MWSKSLTGNPQREVVNFLAGTHYLHAKSKPCGHFTTEANMLLAASCWGHVLWIQNQLLGLWVQIPEHKGSTLIMKAPLHVKNPVVYHSKSKHILLDTTSYKDAYEKKLIQALISLTDDLSLLSNMAALESCPKHNMIAYLEKTEGNVEFHEVIDFLRRSYISHALTDEGASSERLSVEQPSPSPTPTSDVPNESLPDSTSAQPSEVPFEQQPDPSPRTSPRPSPRTSPTRIVPDSIPEPTGENLGDHSSNDTSLSGFSDSQKNAQSEWGQRNVVDDKEIDDDRLSTEITDELDEGTESAKRGYEEIFEVLKEQREHKGRKKMKRMDESKVKDDDILKLSLVNQNSAEKLQSKEREQFTIEEEGLIPYDTMCSEEFPCSHKDRGP</sequence>